<dbReference type="HOGENOM" id="CLU_1767844_0_0_1"/>
<sequence length="147" mass="16756">MNLIKRDKNMSSFLESPAEIAALLPVMTHWKYFATLAEQDESKHEPHEKVFDADEHSDDEDEDSDIQDKVVNEASRDSMDWDFREQQTCLDSTYEIPVMRANPLNIAEKSLRNTILSCIDGLTVKHVADILGKHGTKLVEGCTYRVS</sequence>
<feature type="region of interest" description="Disordered" evidence="1">
    <location>
        <begin position="38"/>
        <end position="71"/>
    </location>
</feature>
<name>A0A0D2IPI0_CLAB1</name>
<evidence type="ECO:0000256" key="1">
    <source>
        <dbReference type="SAM" id="MobiDB-lite"/>
    </source>
</evidence>
<accession>A0A0D2IPI0</accession>
<keyword evidence="3" id="KW-1185">Reference proteome</keyword>
<dbReference type="RefSeq" id="XP_016625378.1">
    <property type="nucleotide sequence ID" value="XM_016758129.1"/>
</dbReference>
<organism evidence="2 3">
    <name type="scientific">Cladophialophora bantiana (strain ATCC 10958 / CBS 173.52 / CDC B-1940 / NIH 8579)</name>
    <name type="common">Xylohypha bantiana</name>
    <dbReference type="NCBI Taxonomy" id="1442370"/>
    <lineage>
        <taxon>Eukaryota</taxon>
        <taxon>Fungi</taxon>
        <taxon>Dikarya</taxon>
        <taxon>Ascomycota</taxon>
        <taxon>Pezizomycotina</taxon>
        <taxon>Eurotiomycetes</taxon>
        <taxon>Chaetothyriomycetidae</taxon>
        <taxon>Chaetothyriales</taxon>
        <taxon>Herpotrichiellaceae</taxon>
        <taxon>Cladophialophora</taxon>
    </lineage>
</organism>
<dbReference type="VEuPathDB" id="FungiDB:Z519_00370"/>
<dbReference type="AlphaFoldDB" id="A0A0D2IPI0"/>
<feature type="compositionally biased region" description="Basic and acidic residues" evidence="1">
    <location>
        <begin position="40"/>
        <end position="54"/>
    </location>
</feature>
<gene>
    <name evidence="2" type="ORF">Z519_00370</name>
</gene>
<evidence type="ECO:0000313" key="2">
    <source>
        <dbReference type="EMBL" id="KIW98709.1"/>
    </source>
</evidence>
<reference evidence="2" key="1">
    <citation type="submission" date="2015-01" db="EMBL/GenBank/DDBJ databases">
        <title>The Genome Sequence of Cladophialophora bantiana CBS 173.52.</title>
        <authorList>
            <consortium name="The Broad Institute Genomics Platform"/>
            <person name="Cuomo C."/>
            <person name="de Hoog S."/>
            <person name="Gorbushina A."/>
            <person name="Stielow B."/>
            <person name="Teixiera M."/>
            <person name="Abouelleil A."/>
            <person name="Chapman S.B."/>
            <person name="Priest M."/>
            <person name="Young S.K."/>
            <person name="Wortman J."/>
            <person name="Nusbaum C."/>
            <person name="Birren B."/>
        </authorList>
    </citation>
    <scope>NUCLEOTIDE SEQUENCE [LARGE SCALE GENOMIC DNA]</scope>
    <source>
        <strain evidence="2">CBS 173.52</strain>
    </source>
</reference>
<dbReference type="Proteomes" id="UP000053789">
    <property type="component" value="Unassembled WGS sequence"/>
</dbReference>
<protein>
    <submittedName>
        <fullName evidence="2">Uncharacterized protein</fullName>
    </submittedName>
</protein>
<dbReference type="GeneID" id="27693298"/>
<feature type="compositionally biased region" description="Acidic residues" evidence="1">
    <location>
        <begin position="55"/>
        <end position="65"/>
    </location>
</feature>
<proteinExistence type="predicted"/>
<dbReference type="EMBL" id="KN846980">
    <property type="protein sequence ID" value="KIW98709.1"/>
    <property type="molecule type" value="Genomic_DNA"/>
</dbReference>
<evidence type="ECO:0000313" key="3">
    <source>
        <dbReference type="Proteomes" id="UP000053789"/>
    </source>
</evidence>